<evidence type="ECO:0000313" key="7">
    <source>
        <dbReference type="EMBL" id="GAL87484.1"/>
    </source>
</evidence>
<dbReference type="InterPro" id="IPR036986">
    <property type="entry name" value="S4_RNA-bd_sf"/>
</dbReference>
<feature type="active site" evidence="3">
    <location>
        <position position="143"/>
    </location>
</feature>
<dbReference type="NCBIfam" id="TIGR00005">
    <property type="entry name" value="rluA_subfam"/>
    <property type="match status" value="1"/>
</dbReference>
<dbReference type="GO" id="GO:0000455">
    <property type="term" value="P:enzyme-directed rRNA pseudouridine synthesis"/>
    <property type="evidence" value="ECO:0007669"/>
    <property type="project" value="UniProtKB-ARBA"/>
</dbReference>
<dbReference type="Proteomes" id="UP000030185">
    <property type="component" value="Unassembled WGS sequence"/>
</dbReference>
<dbReference type="GO" id="GO:0120159">
    <property type="term" value="F:rRNA pseudouridine synthase activity"/>
    <property type="evidence" value="ECO:0007669"/>
    <property type="project" value="UniProtKB-ARBA"/>
</dbReference>
<feature type="domain" description="RNA-binding S4" evidence="6">
    <location>
        <begin position="25"/>
        <end position="86"/>
    </location>
</feature>
<dbReference type="InterPro" id="IPR006225">
    <property type="entry name" value="PsdUridine_synth_RluC/D"/>
</dbReference>
<dbReference type="SMART" id="SM00363">
    <property type="entry name" value="S4"/>
    <property type="match status" value="1"/>
</dbReference>
<evidence type="ECO:0000256" key="4">
    <source>
        <dbReference type="PROSITE-ProRule" id="PRU00182"/>
    </source>
</evidence>
<dbReference type="CDD" id="cd02869">
    <property type="entry name" value="PseudoU_synth_RluA_like"/>
    <property type="match status" value="1"/>
</dbReference>
<accession>A0A098LLW5</accession>
<gene>
    <name evidence="7" type="ORF">MYP_4714</name>
</gene>
<name>A0A098LLW5_9BACT</name>
<evidence type="ECO:0000256" key="1">
    <source>
        <dbReference type="ARBA" id="ARBA00010876"/>
    </source>
</evidence>
<dbReference type="AlphaFoldDB" id="A0A098LLW5"/>
<dbReference type="OrthoDB" id="9807829at2"/>
<dbReference type="eggNOG" id="COG0564">
    <property type="taxonomic scope" value="Bacteria"/>
</dbReference>
<keyword evidence="4" id="KW-0694">RNA-binding</keyword>
<dbReference type="STRING" id="153721.MYP_4714"/>
<evidence type="ECO:0000313" key="8">
    <source>
        <dbReference type="Proteomes" id="UP000030185"/>
    </source>
</evidence>
<evidence type="ECO:0000259" key="6">
    <source>
        <dbReference type="SMART" id="SM00363"/>
    </source>
</evidence>
<dbReference type="RefSeq" id="WP_045468979.1">
    <property type="nucleotide sequence ID" value="NZ_BBLT01000013.1"/>
</dbReference>
<keyword evidence="2 5" id="KW-0413">Isomerase</keyword>
<sequence>MKNKKSTGFQTKSSKPLIFKVAADTDLMKFLMEMLPHKSRTHIKSLLTHKQIYVDGKPVSQYNTPLAKGQEVSIDKGNNRAEINIPGIKIIYEDKDLIVINKAEGLLSIATEYGTDETAYSLLSKYLKTQHYSNRIFIVHRLDRDTSGVMMYAKSQHIQELLQKDWNNNVTERTYLAIVQGVPEKDKDTISSYLKESKTYKVHSGKSPVPGSEKAITKYEILMSKDNYSLVKVNIETGKKNQIRVHMQDIGHPIIGDKKYGSTVNPIKRLGLHAWVLAFTHPVTNKEMRFQTELPGKFRKIFPNALNEQ</sequence>
<dbReference type="PANTHER" id="PTHR21600:SF44">
    <property type="entry name" value="RIBOSOMAL LARGE SUBUNIT PSEUDOURIDINE SYNTHASE D"/>
    <property type="match status" value="1"/>
</dbReference>
<dbReference type="InterPro" id="IPR050188">
    <property type="entry name" value="RluA_PseudoU_synthase"/>
</dbReference>
<dbReference type="Pfam" id="PF01479">
    <property type="entry name" value="S4"/>
    <property type="match status" value="1"/>
</dbReference>
<dbReference type="CDD" id="cd00165">
    <property type="entry name" value="S4"/>
    <property type="match status" value="1"/>
</dbReference>
<dbReference type="SUPFAM" id="SSF55120">
    <property type="entry name" value="Pseudouridine synthase"/>
    <property type="match status" value="1"/>
</dbReference>
<comment type="function">
    <text evidence="5">Responsible for synthesis of pseudouridine from uracil.</text>
</comment>
<dbReference type="GO" id="GO:0003723">
    <property type="term" value="F:RNA binding"/>
    <property type="evidence" value="ECO:0007669"/>
    <property type="project" value="UniProtKB-KW"/>
</dbReference>
<dbReference type="Pfam" id="PF00849">
    <property type="entry name" value="PseudoU_synth_2"/>
    <property type="match status" value="1"/>
</dbReference>
<evidence type="ECO:0000256" key="3">
    <source>
        <dbReference type="PIRSR" id="PIRSR606225-1"/>
    </source>
</evidence>
<proteinExistence type="inferred from homology"/>
<dbReference type="Gene3D" id="3.30.2350.10">
    <property type="entry name" value="Pseudouridine synthase"/>
    <property type="match status" value="1"/>
</dbReference>
<organism evidence="7 8">
    <name type="scientific">Sporocytophaga myxococcoides</name>
    <dbReference type="NCBI Taxonomy" id="153721"/>
    <lineage>
        <taxon>Bacteria</taxon>
        <taxon>Pseudomonadati</taxon>
        <taxon>Bacteroidota</taxon>
        <taxon>Cytophagia</taxon>
        <taxon>Cytophagales</taxon>
        <taxon>Cytophagaceae</taxon>
        <taxon>Sporocytophaga</taxon>
    </lineage>
</organism>
<evidence type="ECO:0000256" key="2">
    <source>
        <dbReference type="ARBA" id="ARBA00023235"/>
    </source>
</evidence>
<protein>
    <recommendedName>
        <fullName evidence="5">Pseudouridine synthase</fullName>
        <ecNumber evidence="5">5.4.99.-</ecNumber>
    </recommendedName>
</protein>
<dbReference type="InterPro" id="IPR020103">
    <property type="entry name" value="PsdUridine_synth_cat_dom_sf"/>
</dbReference>
<comment type="catalytic activity">
    <reaction evidence="5">
        <text>a uridine in RNA = a pseudouridine in RNA</text>
        <dbReference type="Rhea" id="RHEA:48348"/>
        <dbReference type="Rhea" id="RHEA-COMP:12068"/>
        <dbReference type="Rhea" id="RHEA-COMP:12069"/>
        <dbReference type="ChEBI" id="CHEBI:65314"/>
        <dbReference type="ChEBI" id="CHEBI:65315"/>
    </reaction>
</comment>
<evidence type="ECO:0000256" key="5">
    <source>
        <dbReference type="RuleBase" id="RU362028"/>
    </source>
</evidence>
<keyword evidence="8" id="KW-1185">Reference proteome</keyword>
<dbReference type="SUPFAM" id="SSF55174">
    <property type="entry name" value="Alpha-L RNA-binding motif"/>
    <property type="match status" value="1"/>
</dbReference>
<dbReference type="PANTHER" id="PTHR21600">
    <property type="entry name" value="MITOCHONDRIAL RNA PSEUDOURIDINE SYNTHASE"/>
    <property type="match status" value="1"/>
</dbReference>
<dbReference type="InterPro" id="IPR002942">
    <property type="entry name" value="S4_RNA-bd"/>
</dbReference>
<dbReference type="InterPro" id="IPR006145">
    <property type="entry name" value="PsdUridine_synth_RsuA/RluA"/>
</dbReference>
<comment type="similarity">
    <text evidence="1 5">Belongs to the pseudouridine synthase RluA family.</text>
</comment>
<comment type="caution">
    <text evidence="7">The sequence shown here is derived from an EMBL/GenBank/DDBJ whole genome shotgun (WGS) entry which is preliminary data.</text>
</comment>
<reference evidence="7 8" key="1">
    <citation type="submission" date="2014-09" db="EMBL/GenBank/DDBJ databases">
        <title>Sporocytophaga myxococcoides PG-01 genome sequencing.</title>
        <authorList>
            <person name="Liu L."/>
            <person name="Gao P.J."/>
            <person name="Chen G.J."/>
            <person name="Wang L.S."/>
        </authorList>
    </citation>
    <scope>NUCLEOTIDE SEQUENCE [LARGE SCALE GENOMIC DNA]</scope>
    <source>
        <strain evidence="7 8">PG-01</strain>
    </source>
</reference>
<dbReference type="Gene3D" id="3.10.290.10">
    <property type="entry name" value="RNA-binding S4 domain"/>
    <property type="match status" value="1"/>
</dbReference>
<dbReference type="EC" id="5.4.99.-" evidence="5"/>
<dbReference type="EMBL" id="BBLT01000013">
    <property type="protein sequence ID" value="GAL87484.1"/>
    <property type="molecule type" value="Genomic_DNA"/>
</dbReference>
<dbReference type="PROSITE" id="PS50889">
    <property type="entry name" value="S4"/>
    <property type="match status" value="1"/>
</dbReference>